<dbReference type="GO" id="GO:0003700">
    <property type="term" value="F:DNA-binding transcription factor activity"/>
    <property type="evidence" value="ECO:0007669"/>
    <property type="project" value="TreeGrafter"/>
</dbReference>
<dbReference type="GO" id="GO:0003677">
    <property type="term" value="F:DNA binding"/>
    <property type="evidence" value="ECO:0007669"/>
    <property type="project" value="UniProtKB-KW"/>
</dbReference>
<dbReference type="eggNOG" id="COG3800">
    <property type="taxonomic scope" value="Bacteria"/>
</dbReference>
<dbReference type="PATRIC" id="fig|1288298.3.peg.1047"/>
<evidence type="ECO:0000259" key="4">
    <source>
        <dbReference type="PROSITE" id="PS50943"/>
    </source>
</evidence>
<dbReference type="InterPro" id="IPR050807">
    <property type="entry name" value="TransReg_Diox_bact_type"/>
</dbReference>
<dbReference type="OrthoDB" id="7790108at2"/>
<keyword evidence="3" id="KW-0804">Transcription</keyword>
<evidence type="ECO:0000256" key="1">
    <source>
        <dbReference type="ARBA" id="ARBA00023015"/>
    </source>
</evidence>
<evidence type="ECO:0000313" key="6">
    <source>
        <dbReference type="Proteomes" id="UP000030021"/>
    </source>
</evidence>
<dbReference type="AlphaFoldDB" id="A0A0A0HSK6"/>
<comment type="caution">
    <text evidence="5">The sequence shown here is derived from an EMBL/GenBank/DDBJ whole genome shotgun (WGS) entry which is preliminary data.</text>
</comment>
<dbReference type="PANTHER" id="PTHR46797">
    <property type="entry name" value="HTH-TYPE TRANSCRIPTIONAL REGULATOR"/>
    <property type="match status" value="1"/>
</dbReference>
<dbReference type="STRING" id="215743.ROSMUCSMR3_03750"/>
<reference evidence="5 6" key="1">
    <citation type="submission" date="2013-01" db="EMBL/GenBank/DDBJ databases">
        <authorList>
            <person name="Fiebig A."/>
            <person name="Goeker M."/>
            <person name="Klenk H.-P.P."/>
        </authorList>
    </citation>
    <scope>NUCLEOTIDE SEQUENCE [LARGE SCALE GENOMIC DNA]</scope>
    <source>
        <strain evidence="5 6">DSM 17069</strain>
    </source>
</reference>
<dbReference type="InterPro" id="IPR001387">
    <property type="entry name" value="Cro/C1-type_HTH"/>
</dbReference>
<feature type="domain" description="HTH cro/C1-type" evidence="4">
    <location>
        <begin position="11"/>
        <end position="65"/>
    </location>
</feature>
<evidence type="ECO:0000256" key="3">
    <source>
        <dbReference type="ARBA" id="ARBA00023163"/>
    </source>
</evidence>
<dbReference type="Pfam" id="PF01381">
    <property type="entry name" value="HTH_3"/>
    <property type="match status" value="1"/>
</dbReference>
<keyword evidence="1" id="KW-0805">Transcription regulation</keyword>
<sequence>MPDRLMIGTRIRERRVLNGMRQSDLAQRAGISPSYLNLIEHNHRRIGGKTLLKLAEALKVEPSQLTQGAEATLISGLREAAGKPRSDGPELDRTEEFAGRYPGWASLLSELHRRTQALERTIETLTDRLAHDPFLADSLHEVISAVTAIRATSSILVETEAIEPEWQARFHRNINEDSARLTEGAQALVRYLEAAPNTEAELTSPQDEMHAYLAARGYHLPELEREMAGPSDVARLIETAATDGMSSPAQNLTREALLRYMEDAAALPLRAFLARVRTLGLRPDRLAEATGADMARVFRRLASLPEAEVGPIGLVICDASGTLTFRKPIAGFATPRMAGACALWPLYQVLSQPQVPLRLRLRQAGRGAEVIEAFAVAAQTGPAGFDRPPLMQALMLMLPDPGEAGGAVRAIGVSCRICPLADCAARREPSIVAEGM</sequence>
<evidence type="ECO:0000256" key="2">
    <source>
        <dbReference type="ARBA" id="ARBA00023125"/>
    </source>
</evidence>
<dbReference type="RefSeq" id="WP_037270624.1">
    <property type="nucleotide sequence ID" value="NZ_KN293977.1"/>
</dbReference>
<dbReference type="PROSITE" id="PS50943">
    <property type="entry name" value="HTH_CROC1"/>
    <property type="match status" value="1"/>
</dbReference>
<dbReference type="GO" id="GO:0005829">
    <property type="term" value="C:cytosol"/>
    <property type="evidence" value="ECO:0007669"/>
    <property type="project" value="TreeGrafter"/>
</dbReference>
<dbReference type="EMBL" id="AONH01000004">
    <property type="protein sequence ID" value="KGM89068.1"/>
    <property type="molecule type" value="Genomic_DNA"/>
</dbReference>
<evidence type="ECO:0000313" key="5">
    <source>
        <dbReference type="EMBL" id="KGM89068.1"/>
    </source>
</evidence>
<dbReference type="SUPFAM" id="SSF47413">
    <property type="entry name" value="lambda repressor-like DNA-binding domains"/>
    <property type="match status" value="1"/>
</dbReference>
<protein>
    <submittedName>
        <fullName evidence="5">Putative transcriptional regulator</fullName>
    </submittedName>
</protein>
<organism evidence="5 6">
    <name type="scientific">Roseovarius mucosus DSM 17069</name>
    <dbReference type="NCBI Taxonomy" id="1288298"/>
    <lineage>
        <taxon>Bacteria</taxon>
        <taxon>Pseudomonadati</taxon>
        <taxon>Pseudomonadota</taxon>
        <taxon>Alphaproteobacteria</taxon>
        <taxon>Rhodobacterales</taxon>
        <taxon>Roseobacteraceae</taxon>
        <taxon>Roseovarius</taxon>
    </lineage>
</organism>
<dbReference type="SMART" id="SM00530">
    <property type="entry name" value="HTH_XRE"/>
    <property type="match status" value="1"/>
</dbReference>
<dbReference type="PANTHER" id="PTHR46797:SF23">
    <property type="entry name" value="HTH-TYPE TRANSCRIPTIONAL REGULATOR SUTR"/>
    <property type="match status" value="1"/>
</dbReference>
<name>A0A0A0HSK6_9RHOB</name>
<dbReference type="CDD" id="cd00093">
    <property type="entry name" value="HTH_XRE"/>
    <property type="match status" value="1"/>
</dbReference>
<keyword evidence="2" id="KW-0238">DNA-binding</keyword>
<accession>A0A0A0HSK6</accession>
<dbReference type="InterPro" id="IPR010982">
    <property type="entry name" value="Lambda_DNA-bd_dom_sf"/>
</dbReference>
<proteinExistence type="predicted"/>
<dbReference type="Proteomes" id="UP000030021">
    <property type="component" value="Unassembled WGS sequence"/>
</dbReference>
<dbReference type="HOGENOM" id="CLU_051013_0_0_5"/>
<dbReference type="Gene3D" id="1.10.260.40">
    <property type="entry name" value="lambda repressor-like DNA-binding domains"/>
    <property type="match status" value="1"/>
</dbReference>
<gene>
    <name evidence="5" type="ORF">rosmuc_01036</name>
</gene>